<organism evidence="1 2">
    <name type="scientific">Pleurodeles waltl</name>
    <name type="common">Iberian ribbed newt</name>
    <dbReference type="NCBI Taxonomy" id="8319"/>
    <lineage>
        <taxon>Eukaryota</taxon>
        <taxon>Metazoa</taxon>
        <taxon>Chordata</taxon>
        <taxon>Craniata</taxon>
        <taxon>Vertebrata</taxon>
        <taxon>Euteleostomi</taxon>
        <taxon>Amphibia</taxon>
        <taxon>Batrachia</taxon>
        <taxon>Caudata</taxon>
        <taxon>Salamandroidea</taxon>
        <taxon>Salamandridae</taxon>
        <taxon>Pleurodelinae</taxon>
        <taxon>Pleurodeles</taxon>
    </lineage>
</organism>
<accession>A0AAV7WYT8</accession>
<name>A0AAV7WYT8_PLEWA</name>
<reference evidence="1" key="1">
    <citation type="journal article" date="2022" name="bioRxiv">
        <title>Sequencing and chromosome-scale assembly of the giantPleurodeles waltlgenome.</title>
        <authorList>
            <person name="Brown T."/>
            <person name="Elewa A."/>
            <person name="Iarovenko S."/>
            <person name="Subramanian E."/>
            <person name="Araus A.J."/>
            <person name="Petzold A."/>
            <person name="Susuki M."/>
            <person name="Suzuki K.-i.T."/>
            <person name="Hayashi T."/>
            <person name="Toyoda A."/>
            <person name="Oliveira C."/>
            <person name="Osipova E."/>
            <person name="Leigh N.D."/>
            <person name="Simon A."/>
            <person name="Yun M.H."/>
        </authorList>
    </citation>
    <scope>NUCLEOTIDE SEQUENCE</scope>
    <source>
        <strain evidence="1">20211129_DDA</strain>
        <tissue evidence="1">Liver</tissue>
    </source>
</reference>
<dbReference type="AlphaFoldDB" id="A0AAV7WYT8"/>
<comment type="caution">
    <text evidence="1">The sequence shown here is derived from an EMBL/GenBank/DDBJ whole genome shotgun (WGS) entry which is preliminary data.</text>
</comment>
<dbReference type="Proteomes" id="UP001066276">
    <property type="component" value="Chromosome 1_1"/>
</dbReference>
<evidence type="ECO:0000313" key="1">
    <source>
        <dbReference type="EMBL" id="KAJ1218187.1"/>
    </source>
</evidence>
<evidence type="ECO:0000313" key="2">
    <source>
        <dbReference type="Proteomes" id="UP001066276"/>
    </source>
</evidence>
<feature type="non-terminal residue" evidence="1">
    <location>
        <position position="1"/>
    </location>
</feature>
<sequence>WTLCGIQTVEPLCQLLRIHPHQGSVHINCHRWLWQLFSVRCERYYQWGARPHQ</sequence>
<keyword evidence="2" id="KW-1185">Reference proteome</keyword>
<gene>
    <name evidence="1" type="ORF">NDU88_005770</name>
</gene>
<proteinExistence type="predicted"/>
<protein>
    <submittedName>
        <fullName evidence="1">Uncharacterized protein</fullName>
    </submittedName>
</protein>
<dbReference type="EMBL" id="JANPWB010000001">
    <property type="protein sequence ID" value="KAJ1218187.1"/>
    <property type="molecule type" value="Genomic_DNA"/>
</dbReference>
<feature type="non-terminal residue" evidence="1">
    <location>
        <position position="53"/>
    </location>
</feature>